<dbReference type="InterPro" id="IPR037401">
    <property type="entry name" value="SnoaL-like"/>
</dbReference>
<dbReference type="InterPro" id="IPR032710">
    <property type="entry name" value="NTF2-like_dom_sf"/>
</dbReference>
<accession>A0A126ZUE2</accession>
<dbReference type="AlphaFoldDB" id="A0A126ZUE2"/>
<keyword evidence="3" id="KW-1185">Reference proteome</keyword>
<evidence type="ECO:0000313" key="2">
    <source>
        <dbReference type="EMBL" id="AMM30779.1"/>
    </source>
</evidence>
<sequence length="118" mass="13038">MSGLEALARRVLEAYNAGDPEPLIGTFGEDVSYEIVHLGQTYRGRKEVAALAREGAGRTRFHLNDFTRSGRLLAYTYDHESALPGREHTGPGLAVQEYDDDGRLIRQWAFRSAAGGDE</sequence>
<organism evidence="2 3">
    <name type="scientific">Sinomonas atrocyanea</name>
    <dbReference type="NCBI Taxonomy" id="37927"/>
    <lineage>
        <taxon>Bacteria</taxon>
        <taxon>Bacillati</taxon>
        <taxon>Actinomycetota</taxon>
        <taxon>Actinomycetes</taxon>
        <taxon>Micrococcales</taxon>
        <taxon>Micrococcaceae</taxon>
        <taxon>Sinomonas</taxon>
    </lineage>
</organism>
<gene>
    <name evidence="2" type="ORF">SA2016_0074</name>
</gene>
<evidence type="ECO:0000313" key="3">
    <source>
        <dbReference type="Proteomes" id="UP000070134"/>
    </source>
</evidence>
<reference evidence="2 3" key="1">
    <citation type="submission" date="2016-02" db="EMBL/GenBank/DDBJ databases">
        <title>Complete genome of Sinomonas atrocyanea KCTC 3377.</title>
        <authorList>
            <person name="Kim K.M."/>
        </authorList>
    </citation>
    <scope>NUCLEOTIDE SEQUENCE [LARGE SCALE GENOMIC DNA]</scope>
    <source>
        <strain evidence="2 3">KCTC 3377</strain>
    </source>
</reference>
<dbReference type="Proteomes" id="UP000070134">
    <property type="component" value="Chromosome"/>
</dbReference>
<dbReference type="Pfam" id="PF12680">
    <property type="entry name" value="SnoaL_2"/>
    <property type="match status" value="1"/>
</dbReference>
<dbReference type="RefSeq" id="WP_066494202.1">
    <property type="nucleotide sequence ID" value="NZ_BJMO01000013.1"/>
</dbReference>
<protein>
    <recommendedName>
        <fullName evidence="1">SnoaL-like domain-containing protein</fullName>
    </recommendedName>
</protein>
<dbReference type="SUPFAM" id="SSF54427">
    <property type="entry name" value="NTF2-like"/>
    <property type="match status" value="1"/>
</dbReference>
<dbReference type="EMBL" id="CP014518">
    <property type="protein sequence ID" value="AMM30779.1"/>
    <property type="molecule type" value="Genomic_DNA"/>
</dbReference>
<evidence type="ECO:0000259" key="1">
    <source>
        <dbReference type="Pfam" id="PF12680"/>
    </source>
</evidence>
<dbReference type="Gene3D" id="3.10.450.50">
    <property type="match status" value="1"/>
</dbReference>
<dbReference type="KEGG" id="satk:SA2016_0074"/>
<feature type="domain" description="SnoaL-like" evidence="1">
    <location>
        <begin position="8"/>
        <end position="106"/>
    </location>
</feature>
<dbReference type="STRING" id="37927.SA2016_0074"/>
<dbReference type="OrthoDB" id="4966124at2"/>
<name>A0A126ZUE2_9MICC</name>
<proteinExistence type="predicted"/>